<keyword evidence="1" id="KW-1133">Transmembrane helix</keyword>
<comment type="caution">
    <text evidence="2">The sequence shown here is derived from an EMBL/GenBank/DDBJ whole genome shotgun (WGS) entry which is preliminary data.</text>
</comment>
<evidence type="ECO:0000313" key="3">
    <source>
        <dbReference type="Proteomes" id="UP001456524"/>
    </source>
</evidence>
<evidence type="ECO:0000313" key="2">
    <source>
        <dbReference type="EMBL" id="KAK8177779.1"/>
    </source>
</evidence>
<feature type="transmembrane region" description="Helical" evidence="1">
    <location>
        <begin position="21"/>
        <end position="41"/>
    </location>
</feature>
<dbReference type="EMBL" id="JBBWUH010000001">
    <property type="protein sequence ID" value="KAK8177779.1"/>
    <property type="molecule type" value="Genomic_DNA"/>
</dbReference>
<proteinExistence type="predicted"/>
<organism evidence="2 3">
    <name type="scientific">Phyllosticta citrichinensis</name>
    <dbReference type="NCBI Taxonomy" id="1130410"/>
    <lineage>
        <taxon>Eukaryota</taxon>
        <taxon>Fungi</taxon>
        <taxon>Dikarya</taxon>
        <taxon>Ascomycota</taxon>
        <taxon>Pezizomycotina</taxon>
        <taxon>Dothideomycetes</taxon>
        <taxon>Dothideomycetes incertae sedis</taxon>
        <taxon>Botryosphaeriales</taxon>
        <taxon>Phyllostictaceae</taxon>
        <taxon>Phyllosticta</taxon>
    </lineage>
</organism>
<name>A0ABR1Y7S9_9PEZI</name>
<gene>
    <name evidence="2" type="ORF">IWX90DRAFT_29848</name>
</gene>
<protein>
    <submittedName>
        <fullName evidence="2">Uncharacterized protein</fullName>
    </submittedName>
</protein>
<accession>A0ABR1Y7S9</accession>
<dbReference type="Proteomes" id="UP001456524">
    <property type="component" value="Unassembled WGS sequence"/>
</dbReference>
<keyword evidence="1" id="KW-0812">Transmembrane</keyword>
<sequence>MWTRKPLSKQRLANNTSDLDISFFYWVTLSGAFVLLLVAHLEKSLGHRCYLLPSHFSGCRFEACKSPHQRVGWCHSDGAFDVRPQAPRITGCRISFEFTMKPSSQERPDSPMQSTARLSLENLRAHEASCPTTDTHYAEYLVFGERNHEFYEELCRGCCDGSLPEIGDAVLVPSRLSDFLKMEPAPRSSSETPLRRFVTIGAGEDPFPLYAKREMKSMHIRTGSKGSVELRRDAALRIDRDLEGMQGEKDPTMV</sequence>
<keyword evidence="1" id="KW-0472">Membrane</keyword>
<reference evidence="2 3" key="1">
    <citation type="journal article" date="2022" name="G3 (Bethesda)">
        <title>Enemy or ally: a genomic approach to elucidate the lifestyle of Phyllosticta citrichinaensis.</title>
        <authorList>
            <person name="Buijs V.A."/>
            <person name="Groenewald J.Z."/>
            <person name="Haridas S."/>
            <person name="LaButti K.M."/>
            <person name="Lipzen A."/>
            <person name="Martin F.M."/>
            <person name="Barry K."/>
            <person name="Grigoriev I.V."/>
            <person name="Crous P.W."/>
            <person name="Seidl M.F."/>
        </authorList>
    </citation>
    <scope>NUCLEOTIDE SEQUENCE [LARGE SCALE GENOMIC DNA]</scope>
    <source>
        <strain evidence="2 3">CBS 129764</strain>
    </source>
</reference>
<keyword evidence="3" id="KW-1185">Reference proteome</keyword>
<evidence type="ECO:0000256" key="1">
    <source>
        <dbReference type="SAM" id="Phobius"/>
    </source>
</evidence>